<keyword evidence="4 13" id="KW-0444">Lipid biosynthesis</keyword>
<keyword evidence="11 13" id="KW-0753">Steroid metabolism</keyword>
<keyword evidence="7 13" id="KW-0418">Kinase</keyword>
<evidence type="ECO:0000313" key="15">
    <source>
        <dbReference type="EMBL" id="PSK38744.1"/>
    </source>
</evidence>
<dbReference type="GO" id="GO:0006696">
    <property type="term" value="P:ergosterol biosynthetic process"/>
    <property type="evidence" value="ECO:0007669"/>
    <property type="project" value="EnsemblFungi"/>
</dbReference>
<dbReference type="VEuPathDB" id="FungiDB:C7M61_002683"/>
<dbReference type="GO" id="GO:0005524">
    <property type="term" value="F:ATP binding"/>
    <property type="evidence" value="ECO:0007669"/>
    <property type="project" value="UniProtKB-UniRule"/>
</dbReference>
<comment type="catalytic activity">
    <reaction evidence="12">
        <text>(R)-5-phosphomevalonate + ATP = (R)-5-diphosphomevalonate + ADP</text>
        <dbReference type="Rhea" id="RHEA:16341"/>
        <dbReference type="ChEBI" id="CHEBI:30616"/>
        <dbReference type="ChEBI" id="CHEBI:57557"/>
        <dbReference type="ChEBI" id="CHEBI:58146"/>
        <dbReference type="ChEBI" id="CHEBI:456216"/>
        <dbReference type="EC" id="2.7.4.2"/>
    </reaction>
    <physiologicalReaction direction="left-to-right" evidence="12">
        <dbReference type="Rhea" id="RHEA:16342"/>
    </physiologicalReaction>
</comment>
<dbReference type="AlphaFoldDB" id="A0A2P7YS07"/>
<organism evidence="15 16">
    <name type="scientific">Candidozyma pseudohaemuli</name>
    <dbReference type="NCBI Taxonomy" id="418784"/>
    <lineage>
        <taxon>Eukaryota</taxon>
        <taxon>Fungi</taxon>
        <taxon>Dikarya</taxon>
        <taxon>Ascomycota</taxon>
        <taxon>Saccharomycotina</taxon>
        <taxon>Pichiomycetes</taxon>
        <taxon>Metschnikowiaceae</taxon>
        <taxon>Candidozyma</taxon>
    </lineage>
</organism>
<accession>A0A2P7YS07</accession>
<evidence type="ECO:0000256" key="5">
    <source>
        <dbReference type="ARBA" id="ARBA00022679"/>
    </source>
</evidence>
<dbReference type="GO" id="GO:0005777">
    <property type="term" value="C:peroxisome"/>
    <property type="evidence" value="ECO:0007669"/>
    <property type="project" value="TreeGrafter"/>
</dbReference>
<evidence type="ECO:0000256" key="10">
    <source>
        <dbReference type="ARBA" id="ARBA00023098"/>
    </source>
</evidence>
<keyword evidence="10 13" id="KW-0443">Lipid metabolism</keyword>
<dbReference type="Proteomes" id="UP000241107">
    <property type="component" value="Unassembled WGS sequence"/>
</dbReference>
<evidence type="ECO:0000256" key="9">
    <source>
        <dbReference type="ARBA" id="ARBA00022955"/>
    </source>
</evidence>
<evidence type="ECO:0000313" key="16">
    <source>
        <dbReference type="Proteomes" id="UP000241107"/>
    </source>
</evidence>
<dbReference type="RefSeq" id="XP_024713976.1">
    <property type="nucleotide sequence ID" value="XM_024858050.1"/>
</dbReference>
<evidence type="ECO:0000256" key="7">
    <source>
        <dbReference type="ARBA" id="ARBA00022777"/>
    </source>
</evidence>
<dbReference type="GO" id="GO:0031388">
    <property type="term" value="P:organic acid phosphorylation"/>
    <property type="evidence" value="ECO:0007669"/>
    <property type="project" value="EnsemblFungi"/>
</dbReference>
<dbReference type="InterPro" id="IPR016005">
    <property type="entry name" value="Erg8"/>
</dbReference>
<dbReference type="GO" id="GO:0010142">
    <property type="term" value="P:farnesyl diphosphate biosynthetic process, mevalonate pathway"/>
    <property type="evidence" value="ECO:0007669"/>
    <property type="project" value="EnsemblFungi"/>
</dbReference>
<sequence length="429" mass="47456">MAHVFSAPGKALLAGGYLVIDPQYEAYVTALSSRMHAHVQLVESSDCRIYISSPQFGGEWEYTVKLSDDAPAFAETQGRKNPFLEATVKTVLNYLLPSDRFDVKITLFSDPGYHTTEGTSAKNSLNGRKSFLFHQKPIDQVPKTGMGSSAGLVSVVTAALFSHFLKQPLNYTRNTIHNLAQIAHCEAQKKIGSGFDVAAAVYGSIIYRRFKPEVFNHLLGRDLDRQLCSELREAVDSNWSFTHTHCSLPKGIKLLMGDVSAGSETPKLVSKVLAWKQLDPESAIWYEHLNQGNKAFVRSLEQLHNLSETNRDYDTLLADPATLELLRRAIAQIRRGFQEVTKHSGAEIEPPEQTELLDKCNGLPGCVGGLVPGAGGYDAISVLVLEKEMEAFKKASEEDEYFSRVSWLDLSEESAGLLEEDPRNYSGLV</sequence>
<keyword evidence="6" id="KW-0547">Nucleotide-binding</keyword>
<dbReference type="GO" id="GO:0019287">
    <property type="term" value="P:isopentenyl diphosphate biosynthetic process, mevalonate pathway"/>
    <property type="evidence" value="ECO:0007669"/>
    <property type="project" value="UniProtKB-UniRule"/>
</dbReference>
<dbReference type="InterPro" id="IPR014721">
    <property type="entry name" value="Ribsml_uS5_D2-typ_fold_subgr"/>
</dbReference>
<comment type="caution">
    <text evidence="15">The sequence shown here is derived from an EMBL/GenBank/DDBJ whole genome shotgun (WGS) entry which is preliminary data.</text>
</comment>
<dbReference type="InterPro" id="IPR006204">
    <property type="entry name" value="GHMP_kinase_N_dom"/>
</dbReference>
<feature type="domain" description="GHMP kinase N-terminal" evidence="14">
    <location>
        <begin position="142"/>
        <end position="203"/>
    </location>
</feature>
<keyword evidence="8" id="KW-0067">ATP-binding</keyword>
<dbReference type="Gene3D" id="3.30.230.10">
    <property type="match status" value="1"/>
</dbReference>
<dbReference type="EC" id="2.7.4.2" evidence="3 13"/>
<dbReference type="Gene3D" id="3.30.70.890">
    <property type="entry name" value="GHMP kinase, C-terminal domain"/>
    <property type="match status" value="1"/>
</dbReference>
<evidence type="ECO:0000256" key="11">
    <source>
        <dbReference type="ARBA" id="ARBA00023221"/>
    </source>
</evidence>
<keyword evidence="5 13" id="KW-0808">Transferase</keyword>
<dbReference type="InterPro" id="IPR035102">
    <property type="entry name" value="Phosphomevalonate_kinase"/>
</dbReference>
<dbReference type="PANTHER" id="PTHR31814:SF2">
    <property type="entry name" value="PHOSPHOMEVALONATE KINASE"/>
    <property type="match status" value="1"/>
</dbReference>
<evidence type="ECO:0000256" key="12">
    <source>
        <dbReference type="ARBA" id="ARBA00029326"/>
    </source>
</evidence>
<gene>
    <name evidence="15" type="ORF">C7M61_002683</name>
</gene>
<dbReference type="InterPro" id="IPR036554">
    <property type="entry name" value="GHMP_kinase_C_sf"/>
</dbReference>
<dbReference type="GO" id="GO:0004631">
    <property type="term" value="F:phosphomevalonate kinase activity"/>
    <property type="evidence" value="ECO:0007669"/>
    <property type="project" value="UniProtKB-UniRule"/>
</dbReference>
<dbReference type="InterPro" id="IPR020568">
    <property type="entry name" value="Ribosomal_Su5_D2-typ_SF"/>
</dbReference>
<protein>
    <recommendedName>
        <fullName evidence="3 13">Phosphomevalonate kinase</fullName>
        <ecNumber evidence="3 13">2.7.4.2</ecNumber>
    </recommendedName>
</protein>
<dbReference type="SUPFAM" id="SSF54211">
    <property type="entry name" value="Ribosomal protein S5 domain 2-like"/>
    <property type="match status" value="1"/>
</dbReference>
<evidence type="ECO:0000259" key="14">
    <source>
        <dbReference type="Pfam" id="PF00288"/>
    </source>
</evidence>
<dbReference type="Pfam" id="PF00288">
    <property type="entry name" value="GHMP_kinases_N"/>
    <property type="match status" value="1"/>
</dbReference>
<evidence type="ECO:0000256" key="1">
    <source>
        <dbReference type="ARBA" id="ARBA00005017"/>
    </source>
</evidence>
<comment type="pathway">
    <text evidence="1 13">Isoprenoid biosynthesis; isopentenyl diphosphate biosynthesis via mevalonate pathway; isopentenyl diphosphate from (R)-mevalonate: step 2/3.</text>
</comment>
<dbReference type="EMBL" id="PYFQ01000005">
    <property type="protein sequence ID" value="PSK38744.1"/>
    <property type="molecule type" value="Genomic_DNA"/>
</dbReference>
<keyword evidence="16" id="KW-1185">Reference proteome</keyword>
<evidence type="ECO:0000256" key="13">
    <source>
        <dbReference type="PIRNR" id="PIRNR017288"/>
    </source>
</evidence>
<evidence type="ECO:0000256" key="2">
    <source>
        <dbReference type="ARBA" id="ARBA00006495"/>
    </source>
</evidence>
<name>A0A2P7YS07_9ASCO</name>
<keyword evidence="9 13" id="KW-0752">Steroid biosynthesis</keyword>
<dbReference type="PANTHER" id="PTHR31814">
    <property type="match status" value="1"/>
</dbReference>
<evidence type="ECO:0000256" key="8">
    <source>
        <dbReference type="ARBA" id="ARBA00022840"/>
    </source>
</evidence>
<dbReference type="UniPathway" id="UPA00057">
    <property type="reaction ID" value="UER00099"/>
</dbReference>
<proteinExistence type="inferred from homology"/>
<dbReference type="GeneID" id="36566072"/>
<evidence type="ECO:0000256" key="3">
    <source>
        <dbReference type="ARBA" id="ARBA00012958"/>
    </source>
</evidence>
<reference evidence="15 16" key="1">
    <citation type="submission" date="2018-03" db="EMBL/GenBank/DDBJ databases">
        <title>Candida pseudohaemulonii genome assembly and annotation.</title>
        <authorList>
            <person name="Munoz J.F."/>
            <person name="Gade L.G."/>
            <person name="Chow N.A."/>
            <person name="Litvintseva A.P."/>
            <person name="Loparev V.N."/>
            <person name="Cuomo C.A."/>
        </authorList>
    </citation>
    <scope>NUCLEOTIDE SEQUENCE [LARGE SCALE GENOMIC DNA]</scope>
    <source>
        <strain evidence="15 16">B12108</strain>
    </source>
</reference>
<evidence type="ECO:0000256" key="6">
    <source>
        <dbReference type="ARBA" id="ARBA00022741"/>
    </source>
</evidence>
<comment type="similarity">
    <text evidence="2 13">Belongs to the GHMP kinase family. Mevalonate kinase subfamily.</text>
</comment>
<dbReference type="STRING" id="418784.A0A2P7YS07"/>
<dbReference type="PIRSF" id="PIRSF017288">
    <property type="entry name" value="PMK_GHMP_euk"/>
    <property type="match status" value="1"/>
</dbReference>
<dbReference type="OrthoDB" id="10262935at2759"/>
<evidence type="ECO:0000256" key="4">
    <source>
        <dbReference type="ARBA" id="ARBA00022516"/>
    </source>
</evidence>